<dbReference type="SUPFAM" id="SSF57535">
    <property type="entry name" value="Complement control module/SCR domain"/>
    <property type="match status" value="1"/>
</dbReference>
<keyword evidence="4" id="KW-0272">Extracellular matrix</keyword>
<protein>
    <recommendedName>
        <fullName evidence="12">Aggrecan core protein</fullName>
    </recommendedName>
    <alternativeName>
        <fullName evidence="13">Cartilage-specific proteoglycan core protein</fullName>
    </alternativeName>
</protein>
<dbReference type="CDD" id="cd03520">
    <property type="entry name" value="Link_domain_CSPGs_modules_2_4"/>
    <property type="match status" value="2"/>
</dbReference>
<dbReference type="PROSITE" id="PS50963">
    <property type="entry name" value="LINK_2"/>
    <property type="match status" value="4"/>
</dbReference>
<dbReference type="InterPro" id="IPR035976">
    <property type="entry name" value="Sushi/SCR/CCP_sf"/>
</dbReference>
<dbReference type="CDD" id="cd03517">
    <property type="entry name" value="Link_domain_CSPGs_modules_1_3"/>
    <property type="match status" value="2"/>
</dbReference>
<feature type="domain" description="Sushi" evidence="19">
    <location>
        <begin position="1247"/>
        <end position="1307"/>
    </location>
</feature>
<dbReference type="Pfam" id="PF00193">
    <property type="entry name" value="Xlink"/>
    <property type="match status" value="4"/>
</dbReference>
<sequence>MHQFIVFPDLFSAQFTVHATLFFVRLEIAEIPSHYGTSLALPFDNLSGIGTIIYVESTLHVSIPVEMPLRPLLGGKVEVPCYFLDKSLNDTGALTVATLSHRIKWTYITKDKVDTILVASQGKVEVKQDYLDRAMLANYPLFPTDATLEMTELRSKDSGIYRCEVTHGIEHNYDTVEMQVQGIVFHYRAISTRYTLTFEKAKAACIQNSATIATLAQLQAAYDDGFHQCDAGWLSDQTVRYPIHHPREPCYGDKRELPGVRTYGVRDVNETYDVYCFAEKMPGRVFYSMSVEKFSFYEAKDQCAKLGARLATTGELYLAWKNGMDVCNAGWLADRSVRYPINIARPQCGGGLLGVRTVYLFPNQTGYPYPDDRHDAICFQGKYSRNSKESKTGEVVTLPPLPIPPSMTDVDAPMAPTGVVFHYRPITGRYTLTFLKAQQACQNIGAVIASPQQLQAAFEKGLHQCDAGWLSDQTVRYPIVSPRENCAGNLLDLKGVRSYGLRPATELYDVYCYVERLTGVVFFTTDYGRFTYEEAVHHCEKLNATLATPGELYAAWNQGLDQCSPGWLMDRSVRFPITTPRSHCGGNQVGVHTIYTYPNQTGFPSEDLQYDAYCFRGRNGLSVDSFMCKKKALISLFSYNKLILGFLSGFLRFPTVKTIPVPVDFSGSGSAEHSANGDFSGESGTSTSSGDGSGSDVEVKFSGDSDVFSGDQSTSGEQQEAERGSVDIFTSGEPGSASGDLGSASGDLGSASGYLGSASGYLGSASGDLGSASGDLGSASGYLGSASGDLGSASGDLGSASGDPGSPSGDPGSASGDLGSASGETGTVSGSGEGFDKEYSGFITSGSDFPSGSGDTSGSSGNSIIIMLDGKMVEVLQTQQKATEQELGRAGFDILESSASGSGGMSASGSQEFSGRIDLTVLPSLEKELSGYPIGSGFHSGFSSGFPSGFSGSGSASGHSLQHHDDVIYLTDDEMVEMTLPTLAQHPEQGRGVVEISGQGSGSGNRILDQILQPSGSGTTLNLEELQIYSAYDQLGHEEKVQEGSTPYISPTTVPSVSLVTPAVVEEPEVKKGMFFLSVDIANILGKNLIYQLKKPDIFSETYICLFVFKIFVQMCVAVQDCPDDWVKFMGSCYRHFTGRDTWAEAEKHCQELNAHLVSISSQEEQQFLISNGEEYQWIGLSDKDMQNVFHWTDGSPLTFENWRPNQPDNYFDSGEDCVVMIWHEGGQWNDVPCNYYLPFTCKTGPVMCGPPPEVEHAQPMGNITPRSPVNSIVRYQCDAGYKQRHLPVIRCMDDGQWTEPQVECTEGDLSFVSNLNLKELGLTVTKRKTNLAD</sequence>
<keyword evidence="3" id="KW-0964">Secreted</keyword>
<dbReference type="InterPro" id="IPR050691">
    <property type="entry name" value="Hyaluronan_bind_Proteoglycan"/>
</dbReference>
<evidence type="ECO:0000256" key="16">
    <source>
        <dbReference type="SAM" id="MobiDB-lite"/>
    </source>
</evidence>
<dbReference type="PROSITE" id="PS50835">
    <property type="entry name" value="IG_LIKE"/>
    <property type="match status" value="1"/>
</dbReference>
<dbReference type="InterPro" id="IPR003006">
    <property type="entry name" value="Ig/MHC_CS"/>
</dbReference>
<dbReference type="GO" id="GO:0001501">
    <property type="term" value="P:skeletal system development"/>
    <property type="evidence" value="ECO:0007669"/>
    <property type="project" value="TreeGrafter"/>
</dbReference>
<evidence type="ECO:0000256" key="3">
    <source>
        <dbReference type="ARBA" id="ARBA00022525"/>
    </source>
</evidence>
<reference evidence="21" key="4">
    <citation type="submission" date="2025-09" db="UniProtKB">
        <authorList>
            <consortium name="Ensembl"/>
        </authorList>
    </citation>
    <scope>IDENTIFICATION</scope>
</reference>
<evidence type="ECO:0000256" key="9">
    <source>
        <dbReference type="ARBA" id="ARBA00023157"/>
    </source>
</evidence>
<dbReference type="InterPro" id="IPR018378">
    <property type="entry name" value="C-type_lectin_CS"/>
</dbReference>
<dbReference type="GeneTree" id="ENSGT00940000155971"/>
<feature type="disulfide bond" evidence="15">
    <location>
        <begin position="563"/>
        <end position="584"/>
    </location>
</feature>
<dbReference type="FunFam" id="3.10.100.10:FF:000002">
    <property type="entry name" value="Hyaluronan proteoglycan link protein 1"/>
    <property type="match status" value="2"/>
</dbReference>
<evidence type="ECO:0000256" key="1">
    <source>
        <dbReference type="ARBA" id="ARBA00004498"/>
    </source>
</evidence>
<comment type="caution">
    <text evidence="15">Lacks conserved residue(s) required for the propagation of feature annotation.</text>
</comment>
<feature type="compositionally biased region" description="Low complexity" evidence="16">
    <location>
        <begin position="735"/>
        <end position="744"/>
    </location>
</feature>
<reference evidence="22" key="2">
    <citation type="submission" date="2023-03" db="EMBL/GenBank/DDBJ databases">
        <authorList>
            <consortium name="Wellcome Sanger Institute Data Sharing"/>
        </authorList>
    </citation>
    <scope>NUCLEOTIDE SEQUENCE [LARGE SCALE GENOMIC DNA]</scope>
</reference>
<evidence type="ECO:0000259" key="19">
    <source>
        <dbReference type="PROSITE" id="PS50923"/>
    </source>
</evidence>
<feature type="disulfide bond" evidence="15">
    <location>
        <begin position="327"/>
        <end position="348"/>
    </location>
</feature>
<evidence type="ECO:0000259" key="20">
    <source>
        <dbReference type="PROSITE" id="PS50963"/>
    </source>
</evidence>
<dbReference type="GO" id="GO:0007155">
    <property type="term" value="P:cell adhesion"/>
    <property type="evidence" value="ECO:0007669"/>
    <property type="project" value="InterPro"/>
</dbReference>
<dbReference type="InterPro" id="IPR016186">
    <property type="entry name" value="C-type_lectin-like/link_sf"/>
</dbReference>
<feature type="domain" description="Link" evidence="20">
    <location>
        <begin position="283"/>
        <end position="380"/>
    </location>
</feature>
<dbReference type="GO" id="GO:0005540">
    <property type="term" value="F:hyaluronic acid binding"/>
    <property type="evidence" value="ECO:0007669"/>
    <property type="project" value="InterPro"/>
</dbReference>
<dbReference type="GO" id="GO:0005615">
    <property type="term" value="C:extracellular space"/>
    <property type="evidence" value="ECO:0007669"/>
    <property type="project" value="TreeGrafter"/>
</dbReference>
<keyword evidence="10" id="KW-0325">Glycoprotein</keyword>
<keyword evidence="9 14" id="KW-1015">Disulfide bond</keyword>
<dbReference type="GO" id="GO:0072534">
    <property type="term" value="C:perineuronal net"/>
    <property type="evidence" value="ECO:0007669"/>
    <property type="project" value="TreeGrafter"/>
</dbReference>
<feature type="disulfide bond" evidence="15">
    <location>
        <begin position="229"/>
        <end position="250"/>
    </location>
</feature>
<dbReference type="PROSITE" id="PS00615">
    <property type="entry name" value="C_TYPE_LECTIN_1"/>
    <property type="match status" value="1"/>
</dbReference>
<dbReference type="InterPro" id="IPR000538">
    <property type="entry name" value="Link_dom"/>
</dbReference>
<evidence type="ECO:0000259" key="18">
    <source>
        <dbReference type="PROSITE" id="PS50835"/>
    </source>
</evidence>
<feature type="domain" description="Ig-like" evidence="18">
    <location>
        <begin position="64"/>
        <end position="181"/>
    </location>
</feature>
<evidence type="ECO:0000313" key="22">
    <source>
        <dbReference type="Proteomes" id="UP000265100"/>
    </source>
</evidence>
<dbReference type="PROSITE" id="PS01241">
    <property type="entry name" value="LINK_1"/>
    <property type="match status" value="4"/>
</dbReference>
<keyword evidence="7" id="KW-0677">Repeat</keyword>
<evidence type="ECO:0000256" key="5">
    <source>
        <dbReference type="ARBA" id="ARBA00022723"/>
    </source>
</evidence>
<dbReference type="InterPro" id="IPR000436">
    <property type="entry name" value="Sushi_SCR_CCP_dom"/>
</dbReference>
<dbReference type="SMART" id="SM00032">
    <property type="entry name" value="CCP"/>
    <property type="match status" value="1"/>
</dbReference>
<feature type="disulfide bond" evidence="14">
    <location>
        <begin position="1249"/>
        <end position="1292"/>
    </location>
</feature>
<feature type="domain" description="Link" evidence="20">
    <location>
        <begin position="419"/>
        <end position="514"/>
    </location>
</feature>
<dbReference type="Pfam" id="PF00084">
    <property type="entry name" value="Sushi"/>
    <property type="match status" value="1"/>
</dbReference>
<dbReference type="InterPro" id="IPR007110">
    <property type="entry name" value="Ig-like_dom"/>
</dbReference>
<feature type="compositionally biased region" description="Low complexity" evidence="16">
    <location>
        <begin position="845"/>
        <end position="861"/>
    </location>
</feature>
<name>A0AAX7TPL0_ASTCA</name>
<feature type="region of interest" description="Disordered" evidence="16">
    <location>
        <begin position="670"/>
        <end position="744"/>
    </location>
</feature>
<evidence type="ECO:0000256" key="2">
    <source>
        <dbReference type="ARBA" id="ARBA00006838"/>
    </source>
</evidence>
<dbReference type="Gene3D" id="3.10.100.10">
    <property type="entry name" value="Mannose-Binding Protein A, subunit A"/>
    <property type="match status" value="5"/>
</dbReference>
<accession>A0AAX7TPL0</accession>
<dbReference type="FunFam" id="2.10.70.10:FF:000003">
    <property type="entry name" value="Versican core protein"/>
    <property type="match status" value="1"/>
</dbReference>
<organism evidence="21 22">
    <name type="scientific">Astatotilapia calliptera</name>
    <name type="common">Eastern happy</name>
    <name type="synonym">Chromis callipterus</name>
    <dbReference type="NCBI Taxonomy" id="8154"/>
    <lineage>
        <taxon>Eukaryota</taxon>
        <taxon>Metazoa</taxon>
        <taxon>Chordata</taxon>
        <taxon>Craniata</taxon>
        <taxon>Vertebrata</taxon>
        <taxon>Euteleostomi</taxon>
        <taxon>Actinopterygii</taxon>
        <taxon>Neopterygii</taxon>
        <taxon>Teleostei</taxon>
        <taxon>Neoteleostei</taxon>
        <taxon>Acanthomorphata</taxon>
        <taxon>Ovalentaria</taxon>
        <taxon>Cichlomorphae</taxon>
        <taxon>Cichliformes</taxon>
        <taxon>Cichlidae</taxon>
        <taxon>African cichlids</taxon>
        <taxon>Pseudocrenilabrinae</taxon>
        <taxon>Haplochromini</taxon>
        <taxon>Astatotilapia</taxon>
    </lineage>
</organism>
<dbReference type="PANTHER" id="PTHR22804:SF42">
    <property type="entry name" value="AGGRECAN CORE PROTEIN"/>
    <property type="match status" value="1"/>
</dbReference>
<feature type="domain" description="Link" evidence="20">
    <location>
        <begin position="519"/>
        <end position="616"/>
    </location>
</feature>
<keyword evidence="5" id="KW-0479">Metal-binding</keyword>
<dbReference type="PROSITE" id="PS50041">
    <property type="entry name" value="C_TYPE_LECTIN_2"/>
    <property type="match status" value="1"/>
</dbReference>
<comment type="similarity">
    <text evidence="2">Belongs to the aggrecan/versican proteoglycan family.</text>
</comment>
<evidence type="ECO:0000259" key="17">
    <source>
        <dbReference type="PROSITE" id="PS50041"/>
    </source>
</evidence>
<dbReference type="SMART" id="SM00445">
    <property type="entry name" value="LINK"/>
    <property type="match status" value="4"/>
</dbReference>
<reference evidence="21" key="3">
    <citation type="submission" date="2025-08" db="UniProtKB">
        <authorList>
            <consortium name="Ensembl"/>
        </authorList>
    </citation>
    <scope>IDENTIFICATION</scope>
</reference>
<dbReference type="GO" id="GO:0007417">
    <property type="term" value="P:central nervous system development"/>
    <property type="evidence" value="ECO:0007669"/>
    <property type="project" value="TreeGrafter"/>
</dbReference>
<feature type="compositionally biased region" description="Low complexity" evidence="16">
    <location>
        <begin position="680"/>
        <end position="696"/>
    </location>
</feature>
<keyword evidence="22" id="KW-1185">Reference proteome</keyword>
<dbReference type="Pfam" id="PF00059">
    <property type="entry name" value="Lectin_C"/>
    <property type="match status" value="1"/>
</dbReference>
<reference evidence="21 22" key="1">
    <citation type="submission" date="2018-05" db="EMBL/GenBank/DDBJ databases">
        <authorList>
            <person name="Datahose"/>
        </authorList>
    </citation>
    <scope>NUCLEOTIDE SEQUENCE</scope>
</reference>
<evidence type="ECO:0000256" key="6">
    <source>
        <dbReference type="ARBA" id="ARBA00022729"/>
    </source>
</evidence>
<evidence type="ECO:0000256" key="13">
    <source>
        <dbReference type="ARBA" id="ARBA00042947"/>
    </source>
</evidence>
<feature type="disulfide bond" evidence="15">
    <location>
        <begin position="465"/>
        <end position="486"/>
    </location>
</feature>
<dbReference type="Gene3D" id="2.10.70.10">
    <property type="entry name" value="Complement Module, domain 1"/>
    <property type="match status" value="1"/>
</dbReference>
<dbReference type="Gene3D" id="2.60.40.10">
    <property type="entry name" value="Immunoglobulins"/>
    <property type="match status" value="1"/>
</dbReference>
<dbReference type="PROSITE" id="PS00290">
    <property type="entry name" value="IG_MHC"/>
    <property type="match status" value="1"/>
</dbReference>
<evidence type="ECO:0000256" key="8">
    <source>
        <dbReference type="ARBA" id="ARBA00022974"/>
    </source>
</evidence>
<keyword evidence="14" id="KW-0768">Sushi</keyword>
<evidence type="ECO:0000256" key="4">
    <source>
        <dbReference type="ARBA" id="ARBA00022530"/>
    </source>
</evidence>
<keyword evidence="11" id="KW-0393">Immunoglobulin domain</keyword>
<proteinExistence type="inferred from homology"/>
<dbReference type="PROSITE" id="PS50923">
    <property type="entry name" value="SUSHI"/>
    <property type="match status" value="1"/>
</dbReference>
<dbReference type="InterPro" id="IPR016187">
    <property type="entry name" value="CTDL_fold"/>
</dbReference>
<keyword evidence="8" id="KW-0654">Proteoglycan</keyword>
<dbReference type="FunFam" id="3.10.100.10:FF:000003">
    <property type="entry name" value="Versican core protein"/>
    <property type="match status" value="1"/>
</dbReference>
<dbReference type="Proteomes" id="UP000265100">
    <property type="component" value="Chromosome 7"/>
</dbReference>
<dbReference type="InterPro" id="IPR013783">
    <property type="entry name" value="Ig-like_fold"/>
</dbReference>
<comment type="subcellular location">
    <subcellularLocation>
        <location evidence="1">Secreted</location>
        <location evidence="1">Extracellular space</location>
        <location evidence="1">Extracellular matrix</location>
    </subcellularLocation>
</comment>
<dbReference type="SUPFAM" id="SSF48726">
    <property type="entry name" value="Immunoglobulin"/>
    <property type="match status" value="1"/>
</dbReference>
<dbReference type="CDD" id="cd00033">
    <property type="entry name" value="CCP"/>
    <property type="match status" value="1"/>
</dbReference>
<dbReference type="PRINTS" id="PR01265">
    <property type="entry name" value="LINKMODULE"/>
</dbReference>
<dbReference type="GO" id="GO:0010001">
    <property type="term" value="P:glial cell differentiation"/>
    <property type="evidence" value="ECO:0007669"/>
    <property type="project" value="TreeGrafter"/>
</dbReference>
<dbReference type="GO" id="GO:0045202">
    <property type="term" value="C:synapse"/>
    <property type="evidence" value="ECO:0007669"/>
    <property type="project" value="TreeGrafter"/>
</dbReference>
<evidence type="ECO:0000256" key="11">
    <source>
        <dbReference type="ARBA" id="ARBA00023319"/>
    </source>
</evidence>
<evidence type="ECO:0000256" key="10">
    <source>
        <dbReference type="ARBA" id="ARBA00023180"/>
    </source>
</evidence>
<feature type="domain" description="Link" evidence="20">
    <location>
        <begin position="183"/>
        <end position="278"/>
    </location>
</feature>
<dbReference type="FunFam" id="3.10.100.10:FF:000011">
    <property type="entry name" value="Aggrecan core protein"/>
    <property type="match status" value="1"/>
</dbReference>
<dbReference type="PANTHER" id="PTHR22804">
    <property type="entry name" value="AGGRECAN/VERSICAN PROTEOGLYCAN"/>
    <property type="match status" value="1"/>
</dbReference>
<evidence type="ECO:0000256" key="7">
    <source>
        <dbReference type="ARBA" id="ARBA00022737"/>
    </source>
</evidence>
<feature type="disulfide bond" evidence="14">
    <location>
        <begin position="1278"/>
        <end position="1305"/>
    </location>
</feature>
<feature type="domain" description="C-type lectin" evidence="17">
    <location>
        <begin position="1129"/>
        <end position="1243"/>
    </location>
</feature>
<keyword evidence="6" id="KW-0732">Signal</keyword>
<feature type="region of interest" description="Disordered" evidence="16">
    <location>
        <begin position="793"/>
        <end position="861"/>
    </location>
</feature>
<dbReference type="SMART" id="SM00034">
    <property type="entry name" value="CLECT"/>
    <property type="match status" value="1"/>
</dbReference>
<evidence type="ECO:0000256" key="12">
    <source>
        <dbReference type="ARBA" id="ARBA00039399"/>
    </source>
</evidence>
<dbReference type="InterPro" id="IPR001304">
    <property type="entry name" value="C-type_lectin-like"/>
</dbReference>
<dbReference type="SUPFAM" id="SSF56436">
    <property type="entry name" value="C-type lectin-like"/>
    <property type="match status" value="5"/>
</dbReference>
<dbReference type="FunFam" id="3.10.100.10:FF:000009">
    <property type="entry name" value="Aggrecan core protein"/>
    <property type="match status" value="1"/>
</dbReference>
<evidence type="ECO:0000256" key="14">
    <source>
        <dbReference type="PROSITE-ProRule" id="PRU00302"/>
    </source>
</evidence>
<dbReference type="Ensembl" id="ENSACLT00000080569.1">
    <property type="protein sequence ID" value="ENSACLP00000058884.1"/>
    <property type="gene ID" value="ENSACLG00000023486.2"/>
</dbReference>
<feature type="compositionally biased region" description="Low complexity" evidence="16">
    <location>
        <begin position="793"/>
        <end position="830"/>
    </location>
</feature>
<evidence type="ECO:0000256" key="15">
    <source>
        <dbReference type="PROSITE-ProRule" id="PRU00323"/>
    </source>
</evidence>
<dbReference type="GO" id="GO:0046872">
    <property type="term" value="F:metal ion binding"/>
    <property type="evidence" value="ECO:0007669"/>
    <property type="project" value="UniProtKB-KW"/>
</dbReference>
<evidence type="ECO:0000313" key="21">
    <source>
        <dbReference type="Ensembl" id="ENSACLP00000058884.1"/>
    </source>
</evidence>
<dbReference type="InterPro" id="IPR036179">
    <property type="entry name" value="Ig-like_dom_sf"/>
</dbReference>
<dbReference type="GO" id="GO:0002052">
    <property type="term" value="P:positive regulation of neuroblast proliferation"/>
    <property type="evidence" value="ECO:0007669"/>
    <property type="project" value="TreeGrafter"/>
</dbReference>